<sequence>DIDIDIECGDVSDGEEEIVNKECGETDDKVENRDCGEFDVMLEYES</sequence>
<evidence type="ECO:0000313" key="2">
    <source>
        <dbReference type="Proteomes" id="UP000324800"/>
    </source>
</evidence>
<organism evidence="1 2">
    <name type="scientific">Streblomastix strix</name>
    <dbReference type="NCBI Taxonomy" id="222440"/>
    <lineage>
        <taxon>Eukaryota</taxon>
        <taxon>Metamonada</taxon>
        <taxon>Preaxostyla</taxon>
        <taxon>Oxymonadida</taxon>
        <taxon>Streblomastigidae</taxon>
        <taxon>Streblomastix</taxon>
    </lineage>
</organism>
<dbReference type="EMBL" id="SNRW01026862">
    <property type="protein sequence ID" value="KAA6360493.1"/>
    <property type="molecule type" value="Genomic_DNA"/>
</dbReference>
<accession>A0A5J4TRF2</accession>
<comment type="caution">
    <text evidence="1">The sequence shown here is derived from an EMBL/GenBank/DDBJ whole genome shotgun (WGS) entry which is preliminary data.</text>
</comment>
<name>A0A5J4TRF2_9EUKA</name>
<evidence type="ECO:0000313" key="1">
    <source>
        <dbReference type="EMBL" id="KAA6360493.1"/>
    </source>
</evidence>
<proteinExistence type="predicted"/>
<dbReference type="Proteomes" id="UP000324800">
    <property type="component" value="Unassembled WGS sequence"/>
</dbReference>
<reference evidence="1 2" key="1">
    <citation type="submission" date="2019-03" db="EMBL/GenBank/DDBJ databases">
        <title>Single cell metagenomics reveals metabolic interactions within the superorganism composed of flagellate Streblomastix strix and complex community of Bacteroidetes bacteria on its surface.</title>
        <authorList>
            <person name="Treitli S.C."/>
            <person name="Kolisko M."/>
            <person name="Husnik F."/>
            <person name="Keeling P."/>
            <person name="Hampl V."/>
        </authorList>
    </citation>
    <scope>NUCLEOTIDE SEQUENCE [LARGE SCALE GENOMIC DNA]</scope>
    <source>
        <strain evidence="1">ST1C</strain>
    </source>
</reference>
<dbReference type="AlphaFoldDB" id="A0A5J4TRF2"/>
<feature type="non-terminal residue" evidence="1">
    <location>
        <position position="1"/>
    </location>
</feature>
<gene>
    <name evidence="1" type="ORF">EZS28_043979</name>
</gene>
<protein>
    <submittedName>
        <fullName evidence="1">Uncharacterized protein</fullName>
    </submittedName>
</protein>